<sequence length="71" mass="7657">MEAAVARRINLSGAGARGQQKFGRFENACIDEMRHFIQANGLADGRVSSGAFTQLRPPAEPVAVMARRVSL</sequence>
<protein>
    <submittedName>
        <fullName evidence="1">Uncharacterized protein</fullName>
    </submittedName>
</protein>
<dbReference type="KEGG" id="lpav:PLANPX_5131"/>
<name>A0A5K7XPW5_9BACT</name>
<keyword evidence="2" id="KW-1185">Reference proteome</keyword>
<accession>A0A5K7XPW5</accession>
<dbReference type="EMBL" id="AP021861">
    <property type="protein sequence ID" value="BBO35519.1"/>
    <property type="molecule type" value="Genomic_DNA"/>
</dbReference>
<reference evidence="2" key="1">
    <citation type="submission" date="2019-10" db="EMBL/GenBank/DDBJ databases">
        <title>Lacipirellula parvula gen. nov., sp. nov., representing a lineage of planctomycetes widespread in freshwater anoxic habitats, and description of the family Lacipirellulaceae.</title>
        <authorList>
            <person name="Dedysh S.N."/>
            <person name="Kulichevskaya I.S."/>
            <person name="Beletsky A.V."/>
            <person name="Rakitin A.L."/>
            <person name="Mardanov A.V."/>
            <person name="Ivanova A.A."/>
            <person name="Saltykova V.X."/>
            <person name="Rijpstra W.I.C."/>
            <person name="Sinninghe Damste J.S."/>
            <person name="Ravin N.V."/>
        </authorList>
    </citation>
    <scope>NUCLEOTIDE SEQUENCE [LARGE SCALE GENOMIC DNA]</scope>
    <source>
        <strain evidence="2">PX69</strain>
    </source>
</reference>
<dbReference type="Proteomes" id="UP000326837">
    <property type="component" value="Chromosome"/>
</dbReference>
<evidence type="ECO:0000313" key="1">
    <source>
        <dbReference type="EMBL" id="BBO35519.1"/>
    </source>
</evidence>
<organism evidence="1 2">
    <name type="scientific">Lacipirellula parvula</name>
    <dbReference type="NCBI Taxonomy" id="2650471"/>
    <lineage>
        <taxon>Bacteria</taxon>
        <taxon>Pseudomonadati</taxon>
        <taxon>Planctomycetota</taxon>
        <taxon>Planctomycetia</taxon>
        <taxon>Pirellulales</taxon>
        <taxon>Lacipirellulaceae</taxon>
        <taxon>Lacipirellula</taxon>
    </lineage>
</organism>
<evidence type="ECO:0000313" key="2">
    <source>
        <dbReference type="Proteomes" id="UP000326837"/>
    </source>
</evidence>
<proteinExistence type="predicted"/>
<dbReference type="AlphaFoldDB" id="A0A5K7XPW5"/>
<gene>
    <name evidence="1" type="ORF">PLANPX_5131</name>
</gene>